<dbReference type="Gene3D" id="3.40.50.720">
    <property type="entry name" value="NAD(P)-binding Rossmann-like Domain"/>
    <property type="match status" value="1"/>
</dbReference>
<dbReference type="PANTHER" id="PTHR43318:SF2">
    <property type="entry name" value="UDP-N-ACETYLGLUCOSAMINE 4,6-DEHYDRATASE (INVERTING)"/>
    <property type="match status" value="1"/>
</dbReference>
<evidence type="ECO:0000256" key="1">
    <source>
        <dbReference type="ARBA" id="ARBA00007430"/>
    </source>
</evidence>
<gene>
    <name evidence="3" type="ORF">ENV38_05270</name>
</gene>
<dbReference type="InterPro" id="IPR051203">
    <property type="entry name" value="Polysaccharide_Synthase-Rel"/>
</dbReference>
<dbReference type="CDD" id="cd05237">
    <property type="entry name" value="UDP_invert_4-6DH_SDR_e"/>
    <property type="match status" value="1"/>
</dbReference>
<dbReference type="SUPFAM" id="SSF51735">
    <property type="entry name" value="NAD(P)-binding Rossmann-fold domains"/>
    <property type="match status" value="1"/>
</dbReference>
<dbReference type="Pfam" id="PF02719">
    <property type="entry name" value="Polysacc_synt_2"/>
    <property type="match status" value="1"/>
</dbReference>
<evidence type="ECO:0000259" key="2">
    <source>
        <dbReference type="Pfam" id="PF02719"/>
    </source>
</evidence>
<feature type="domain" description="Polysaccharide biosynthesis protein CapD-like" evidence="2">
    <location>
        <begin position="11"/>
        <end position="301"/>
    </location>
</feature>
<accession>A0A7V3NVK0</accession>
<dbReference type="AlphaFoldDB" id="A0A7V3NVK0"/>
<proteinExistence type="inferred from homology"/>
<evidence type="ECO:0000313" key="3">
    <source>
        <dbReference type="EMBL" id="HGB36296.1"/>
    </source>
</evidence>
<dbReference type="PANTHER" id="PTHR43318">
    <property type="entry name" value="UDP-N-ACETYLGLUCOSAMINE 4,6-DEHYDRATASE"/>
    <property type="match status" value="1"/>
</dbReference>
<comment type="similarity">
    <text evidence="1">Belongs to the polysaccharide synthase family.</text>
</comment>
<sequence length="344" mass="38273">MNHNFFSGKRILITGGTGSLGQALVRRIISGEMGMPEKVIVFSRDEEKQHRMRLDYQEKVVATDEVIYSGSKSVLEFMIGDVRSYDSISHAVRKADLVIFASALKQVPTCEYFPYEAILTNSIGAQNLVRAIEEHGQHVSCVVGISTDKACKPVNVMGMTKALQERILISANLHTKNTRFICVRYGNVIASRGSVIPLFQKQIASGEPITVTSPEMTRFLLTIDQAVDTVFYALQVCYTGEILVPHLPSARIIDIAEVMRGERDIPIIFSGVRPGEKIHEVLVSEEEAFRTVEVDHAFIIQPILPELRRPRVGMPTLNKEYSSADKLVDKETLRSILSQAGVLT</sequence>
<dbReference type="InterPro" id="IPR003869">
    <property type="entry name" value="Polysac_CapD-like"/>
</dbReference>
<organism evidence="3">
    <name type="scientific">candidate division WOR-3 bacterium</name>
    <dbReference type="NCBI Taxonomy" id="2052148"/>
    <lineage>
        <taxon>Bacteria</taxon>
        <taxon>Bacteria division WOR-3</taxon>
    </lineage>
</organism>
<comment type="caution">
    <text evidence="3">The sequence shown here is derived from an EMBL/GenBank/DDBJ whole genome shotgun (WGS) entry which is preliminary data.</text>
</comment>
<dbReference type="EMBL" id="DTGD01000197">
    <property type="protein sequence ID" value="HGB36296.1"/>
    <property type="molecule type" value="Genomic_DNA"/>
</dbReference>
<dbReference type="InterPro" id="IPR036291">
    <property type="entry name" value="NAD(P)-bd_dom_sf"/>
</dbReference>
<protein>
    <submittedName>
        <fullName evidence="3">NAD-dependent epimerase/dehydratase family protein</fullName>
    </submittedName>
</protein>
<reference evidence="3" key="1">
    <citation type="journal article" date="2020" name="mSystems">
        <title>Genome- and Community-Level Interaction Insights into Carbon Utilization and Element Cycling Functions of Hydrothermarchaeota in Hydrothermal Sediment.</title>
        <authorList>
            <person name="Zhou Z."/>
            <person name="Liu Y."/>
            <person name="Xu W."/>
            <person name="Pan J."/>
            <person name="Luo Z.H."/>
            <person name="Li M."/>
        </authorList>
    </citation>
    <scope>NUCLEOTIDE SEQUENCE [LARGE SCALE GENOMIC DNA]</scope>
    <source>
        <strain evidence="3">SpSt-754</strain>
    </source>
</reference>
<name>A0A7V3NVK0_UNCW3</name>